<evidence type="ECO:0000313" key="2">
    <source>
        <dbReference type="Proteomes" id="UP000325134"/>
    </source>
</evidence>
<name>A0A1M4ZC47_9RHOB</name>
<keyword evidence="2" id="KW-1185">Reference proteome</keyword>
<dbReference type="EMBL" id="FQVK01000019">
    <property type="protein sequence ID" value="SHF15643.1"/>
    <property type="molecule type" value="Genomic_DNA"/>
</dbReference>
<organism evidence="1 2">
    <name type="scientific">Ruegeria intermedia</name>
    <dbReference type="NCBI Taxonomy" id="996115"/>
    <lineage>
        <taxon>Bacteria</taxon>
        <taxon>Pseudomonadati</taxon>
        <taxon>Pseudomonadota</taxon>
        <taxon>Alphaproteobacteria</taxon>
        <taxon>Rhodobacterales</taxon>
        <taxon>Roseobacteraceae</taxon>
        <taxon>Ruegeria</taxon>
    </lineage>
</organism>
<protein>
    <submittedName>
        <fullName evidence="1">Uncharacterized protein</fullName>
    </submittedName>
</protein>
<reference evidence="1 2" key="1">
    <citation type="submission" date="2016-11" db="EMBL/GenBank/DDBJ databases">
        <authorList>
            <person name="Varghese N."/>
            <person name="Submissions S."/>
        </authorList>
    </citation>
    <scope>NUCLEOTIDE SEQUENCE [LARGE SCALE GENOMIC DNA]</scope>
    <source>
        <strain evidence="1 2">DSM 29341</strain>
    </source>
</reference>
<accession>A0A1M4ZC47</accession>
<dbReference type="AlphaFoldDB" id="A0A1M4ZC47"/>
<proteinExistence type="predicted"/>
<dbReference type="Proteomes" id="UP000325134">
    <property type="component" value="Unassembled WGS sequence"/>
</dbReference>
<dbReference type="RefSeq" id="WP_072747935.1">
    <property type="nucleotide sequence ID" value="NZ_FQVK01000019.1"/>
</dbReference>
<sequence>MPSTDRLKQDNAHLLRTQRHFRRAADAITNAWCSFPQVVAIAVIGSVAKPLWKEVPRFAPYRRRGIPLWHECKDLDLALWLDDLTVLGELRRAKAAALRAEHERQQDFGVADHQVDVFLFEPGSDAYLGRLCNFNRCPKSRPECAVPGCGATPFLRQFPEFEVDGDILAGVEGSMLYTRADGIRCSATDFPEAVESD</sequence>
<gene>
    <name evidence="1" type="ORF">SAMN05444279_11930</name>
</gene>
<evidence type="ECO:0000313" key="1">
    <source>
        <dbReference type="EMBL" id="SHF15643.1"/>
    </source>
</evidence>
<dbReference type="OrthoDB" id="7355590at2"/>